<feature type="region of interest" description="Disordered" evidence="2">
    <location>
        <begin position="1973"/>
        <end position="2010"/>
    </location>
</feature>
<gene>
    <name evidence="4" type="primary">LOC102823820</name>
</gene>
<feature type="compositionally biased region" description="Basic and acidic residues" evidence="2">
    <location>
        <begin position="55"/>
        <end position="64"/>
    </location>
</feature>
<feature type="region of interest" description="Disordered" evidence="2">
    <location>
        <begin position="475"/>
        <end position="542"/>
    </location>
</feature>
<dbReference type="InterPro" id="IPR052318">
    <property type="entry name" value="CellDiv_DevSignal_Domain"/>
</dbReference>
<evidence type="ECO:0000256" key="1">
    <source>
        <dbReference type="ARBA" id="ARBA00022737"/>
    </source>
</evidence>
<feature type="region of interest" description="Disordered" evidence="2">
    <location>
        <begin position="2180"/>
        <end position="2208"/>
    </location>
</feature>
<proteinExistence type="predicted"/>
<evidence type="ECO:0000313" key="3">
    <source>
        <dbReference type="Proteomes" id="UP000504623"/>
    </source>
</evidence>
<dbReference type="GeneID" id="102823820"/>
<feature type="compositionally biased region" description="Low complexity" evidence="2">
    <location>
        <begin position="12"/>
        <end position="25"/>
    </location>
</feature>
<dbReference type="FunFam" id="1.20.5.190:FF:000021">
    <property type="entry name" value="IQ motif containing N"/>
    <property type="match status" value="1"/>
</dbReference>
<dbReference type="Gene3D" id="1.20.5.190">
    <property type="match status" value="3"/>
</dbReference>
<dbReference type="PANTHER" id="PTHR22590">
    <property type="entry name" value="MYOSIN MOTOR DOMAIN-CONTAINING PROTEIN"/>
    <property type="match status" value="1"/>
</dbReference>
<feature type="compositionally biased region" description="Polar residues" evidence="2">
    <location>
        <begin position="1"/>
        <end position="11"/>
    </location>
</feature>
<feature type="region of interest" description="Disordered" evidence="2">
    <location>
        <begin position="1"/>
        <end position="64"/>
    </location>
</feature>
<evidence type="ECO:0000256" key="2">
    <source>
        <dbReference type="SAM" id="MobiDB-lite"/>
    </source>
</evidence>
<dbReference type="SMART" id="SM00015">
    <property type="entry name" value="IQ"/>
    <property type="match status" value="6"/>
</dbReference>
<dbReference type="InterPro" id="IPR027417">
    <property type="entry name" value="P-loop_NTPase"/>
</dbReference>
<sequence length="2460" mass="264343">MQQETPLQLPNQMSPSKPSCPQPQSNLDPTCEAEAQLPKPQHEATPSQQALEQQVAKEKPEPHRIPRLRALVESQAFRNVLVDEMDMMMSRAATLIQANWRGYQLRQKLVSQMMAAKSIQEAWRRFSNKRILRSSKKSEKTGNEDKDLPYHPPQQVRFQQQYLEGQEPLPQSLPPPVMVNKETQFPSSDSLAPCAPQQAMQKSPAALGPLEPCMTTSYVLGVPSVTFLPHQMITIGFPCPMHVDSKSQYPCLLTKTIRSSCLVHIEADTMKDKHAITRPSKVGTTEPAPCRKCAQVGPLKTQTQVHVEAEAPRPPPQVCLIPTMAKRPPRTHTTDAMTKIPSQTCPAVATTKISPQTRTAVMMNKIPPQTCLMPPMYKTFSQKCPEVATTYHSPQTCPAATTCKTLPQTHPADTMTRTPPQTHSVAAMTKIPSETCPVSKTPPQARLAAIITRTPAQIRSVATLLKTFCLSPTPTGKAPQASVASGTPQSLSHTQVNPTKVKATSTEKQSDVTQQASSHSYTVAGKARRLPQEVGVPKAPARPHWEAEKIKVCPQRHMKAEVASQTNVSMGVARTLSWAKEVGDRSKTRAQAQEKMEPVGVQPQACPPVEVVMTPCQALPATTLAKTQCQGHLSTGLAKTLPRTLSKTLFQAQLVTGLTKPHCQAQMPANLAQAQTQQVAELKKAQTPTGLAKTQSQAQQVAKLTGTQFQAQISTRMTKNQSQAQPLARLTNTQVQQQTPTGLTKVQVQAQIPTGMTKGQSQAQLVTGLTKSQFQGQTPSALTKGQSLAQQVAELSRTQFQRKMPTSLTRTLSQAQLAAKLTKAQFQAQTHAELTKTDLQAQQVARLTKTLSQARLVTETAKPLCPVQQATDLRKTQSKPQPAGCKAAAQPCQHVCALEPLPQDKPDDKLTQFLDCNLTLGKSAQGSHLQGSETQSMLVPLLASHSSCNIESWGDSGATGTPLPAHSQPVLCPEEVVASQLASLCAELTAVLGSHEDLRSLLCKALSQGEVRATLSQVLSKEVLSTTVAKALPQGMLGAALAKVLSWSELGVVMSRTLSRGDLRAELARALQGRLADVLGKALTEDEQAVLSQALSQGELGAVLSTPLSQVSLRTAAAVLPKAALKVAGSSLTAGPGTVEVDCRGTPSAMWRPTMGPTSMHPSKVRVPCNVAWEEMGDGAELVGSPCLLGSSMCDTLTSREFTIIHQCSLILGLNPQAPWEGGTGSDLFSLHLSQVARGDKTFAFSGTGPDLPELPHLRPPPNLWPPLIANGVGPSASRPSVTSNTVPSSHKPHVVSRVAPHAWSSPGVGRGFLGRPPNSVGSGRAARFHQSPVTCSGSSCWCQLSEANRAPAGMYRSSMARVLVHGSQPPNHKQACMGPRDLPSKDTSSPPLAVMTSKVACTDPQATHSLLPGSVAPKKQKYLVTQVNPKLSQAPLGLSHTSMPVQESTQMWVSVSAMPQPQQPATGQHISMFNRLVAPSADTKLAKRFSQSSVVLSNSQSSLQTTSSASLSNTSMISLNAMDLVEESWKGNLEGDLQMSPLLPGKVAGCSQRPGEMEEASRTQTEHMPSSPCHSVAATELVPILHHRPVANRMSFSVHWGSESDTDVSSDPSSTDTFKSLSQVSVRTRLPSVVLGATPSKPSPYAANVGRVQSQPSPDTWGAPTQNPLIGSGLASSFQHSKFSEGRRIYVSGGHGYWSSPKYVSGGHGYYHDPTHVSEKCDYWYRPKASQMDQAIGMMPFGATENQTMLNPGELDEVSSHMSGSSGESNDLNSKSLVLEATPWMYKEPIEPGMDDDYRPQMEERTVNESQMPLLGKAVTSHAKSVASGMAHTFPPGSITGAMAPSLPRASMTSTRTLPLDSRASGVVHAFPSEYVSNNLARAPPPSPVVSGVAPIPSQAPSLTKYSMVGSTTPTLQPRAVASSGITSSPNMMASRVMSQPQGTSGVPYDFPMVPQSQSQATTLTTMSRSPQLLRGSSMAPSQPPQSMAQMGTTSHSQWSRTSSMASHMPYQPFSASRAVPSQFQMDTDSGTPLVPEAIGHRKSFRSMHGSIVTEMLDGSLARLVPPHQLQEKSPQPTQGGPRHSISTSHPGIIRTSHGAHSTAIPRIPPGSRKVSLGYESSPSGSWRPLFDHLSYSSVTPTSSHHPSLIPTVLQGLTDAGVEGSQSWNTAAVPSVVAGPRDSAAGPRSVQSARGAGPWDATTVDSRRSGEPFVSTVDPIIHAVVILQAHVRGYLVRRMIKVWHHSAIIIQAVWRGHVVRKQLSQMHAAARIIQARWRSYRARREHYQLMMQLATQATSGDWSRTSSEHRCFQSCQPRSCAFCQTLSLGLGSPPSVVLLVGSSPRTCHMCGQTMPTRVVQGTGQAAGGWEGALSRKTHGAQQTPCSPQLPHHHHRAAISIQSAWRGFLTRRHLRQQQGAAKKVQASWRGHFTRTCLTADALLSPGMSWESPRCMKWPGV</sequence>
<dbReference type="RefSeq" id="XP_006876394.1">
    <property type="nucleotide sequence ID" value="XM_006876332.1"/>
</dbReference>
<name>A0A9B0UCH7_CHRAS</name>
<dbReference type="OrthoDB" id="252964at2759"/>
<feature type="region of interest" description="Disordered" evidence="2">
    <location>
        <begin position="1370"/>
        <end position="1393"/>
    </location>
</feature>
<feature type="region of interest" description="Disordered" evidence="2">
    <location>
        <begin position="132"/>
        <end position="152"/>
    </location>
</feature>
<dbReference type="PROSITE" id="PS50096">
    <property type="entry name" value="IQ"/>
    <property type="match status" value="6"/>
</dbReference>
<feature type="region of interest" description="Disordered" evidence="2">
    <location>
        <begin position="1602"/>
        <end position="1621"/>
    </location>
</feature>
<keyword evidence="1" id="KW-0677">Repeat</keyword>
<feature type="compositionally biased region" description="Polar residues" evidence="2">
    <location>
        <begin position="482"/>
        <end position="521"/>
    </location>
</feature>
<keyword evidence="3" id="KW-1185">Reference proteome</keyword>
<feature type="compositionally biased region" description="Polar residues" evidence="2">
    <location>
        <begin position="1993"/>
        <end position="2007"/>
    </location>
</feature>
<feature type="compositionally biased region" description="Polar residues" evidence="2">
    <location>
        <begin position="2073"/>
        <end position="2091"/>
    </location>
</feature>
<dbReference type="Pfam" id="PF00612">
    <property type="entry name" value="IQ"/>
    <property type="match status" value="5"/>
</dbReference>
<accession>A0A9B0UCH7</accession>
<dbReference type="PANTHER" id="PTHR22590:SF2">
    <property type="entry name" value="IQ DOMAIN-CONTAINING PROTEIN N"/>
    <property type="match status" value="1"/>
</dbReference>
<feature type="compositionally biased region" description="Low complexity" evidence="2">
    <location>
        <begin position="1978"/>
        <end position="1992"/>
    </location>
</feature>
<dbReference type="SUPFAM" id="SSF52540">
    <property type="entry name" value="P-loop containing nucleoside triphosphate hydrolases"/>
    <property type="match status" value="3"/>
</dbReference>
<feature type="compositionally biased region" description="Low complexity" evidence="2">
    <location>
        <begin position="1608"/>
        <end position="1618"/>
    </location>
</feature>
<feature type="region of interest" description="Disordered" evidence="2">
    <location>
        <begin position="1550"/>
        <end position="1573"/>
    </location>
</feature>
<dbReference type="CDD" id="cd23767">
    <property type="entry name" value="IQCD"/>
    <property type="match status" value="4"/>
</dbReference>
<feature type="compositionally biased region" description="Basic and acidic residues" evidence="2">
    <location>
        <begin position="136"/>
        <end position="149"/>
    </location>
</feature>
<evidence type="ECO:0000313" key="4">
    <source>
        <dbReference type="RefSeq" id="XP_006876394.1"/>
    </source>
</evidence>
<feature type="region of interest" description="Disordered" evidence="2">
    <location>
        <begin position="2071"/>
        <end position="2126"/>
    </location>
</feature>
<feature type="compositionally biased region" description="Basic and acidic residues" evidence="2">
    <location>
        <begin position="1556"/>
        <end position="1566"/>
    </location>
</feature>
<feature type="region of interest" description="Disordered" evidence="2">
    <location>
        <begin position="313"/>
        <end position="337"/>
    </location>
</feature>
<dbReference type="InterPro" id="IPR000048">
    <property type="entry name" value="IQ_motif_EF-hand-BS"/>
</dbReference>
<protein>
    <submittedName>
        <fullName evidence="4">Mucin-17-like</fullName>
    </submittedName>
</protein>
<reference evidence="4" key="1">
    <citation type="submission" date="2025-08" db="UniProtKB">
        <authorList>
            <consortium name="RefSeq"/>
        </authorList>
    </citation>
    <scope>IDENTIFICATION</scope>
    <source>
        <tissue evidence="4">Spleen</tissue>
    </source>
</reference>
<dbReference type="Proteomes" id="UP000504623">
    <property type="component" value="Unplaced"/>
</dbReference>
<organism evidence="3 4">
    <name type="scientific">Chrysochloris asiatica</name>
    <name type="common">Cape golden mole</name>
    <dbReference type="NCBI Taxonomy" id="185453"/>
    <lineage>
        <taxon>Eukaryota</taxon>
        <taxon>Metazoa</taxon>
        <taxon>Chordata</taxon>
        <taxon>Craniata</taxon>
        <taxon>Vertebrata</taxon>
        <taxon>Euteleostomi</taxon>
        <taxon>Mammalia</taxon>
        <taxon>Eutheria</taxon>
        <taxon>Afrotheria</taxon>
        <taxon>Chrysochloridae</taxon>
        <taxon>Chrysochlorinae</taxon>
        <taxon>Chrysochloris</taxon>
    </lineage>
</organism>